<dbReference type="InterPro" id="IPR014716">
    <property type="entry name" value="Fibrinogen_a/b/g_C_1"/>
</dbReference>
<dbReference type="Gene3D" id="3.90.215.10">
    <property type="entry name" value="Gamma Fibrinogen, chain A, domain 1"/>
    <property type="match status" value="1"/>
</dbReference>
<keyword evidence="4" id="KW-1185">Reference proteome</keyword>
<dbReference type="SUPFAM" id="SSF50998">
    <property type="entry name" value="Quinoprotein alcohol dehydrogenase-like"/>
    <property type="match status" value="1"/>
</dbReference>
<evidence type="ECO:0008006" key="5">
    <source>
        <dbReference type="Google" id="ProtNLM"/>
    </source>
</evidence>
<organism evidence="3 4">
    <name type="scientific">Kineosporia babensis</name>
    <dbReference type="NCBI Taxonomy" id="499548"/>
    <lineage>
        <taxon>Bacteria</taxon>
        <taxon>Bacillati</taxon>
        <taxon>Actinomycetota</taxon>
        <taxon>Actinomycetes</taxon>
        <taxon>Kineosporiales</taxon>
        <taxon>Kineosporiaceae</taxon>
        <taxon>Kineosporia</taxon>
    </lineage>
</organism>
<evidence type="ECO:0000256" key="1">
    <source>
        <dbReference type="SAM" id="MobiDB-lite"/>
    </source>
</evidence>
<dbReference type="Proteomes" id="UP001138997">
    <property type="component" value="Unassembled WGS sequence"/>
</dbReference>
<proteinExistence type="predicted"/>
<evidence type="ECO:0000256" key="2">
    <source>
        <dbReference type="SAM" id="SignalP"/>
    </source>
</evidence>
<name>A0A9X1NJM0_9ACTN</name>
<accession>A0A9X1NJM0</accession>
<dbReference type="SUPFAM" id="SSF56496">
    <property type="entry name" value="Fibrinogen C-terminal domain-like"/>
    <property type="match status" value="1"/>
</dbReference>
<evidence type="ECO:0000313" key="3">
    <source>
        <dbReference type="EMBL" id="MCD5315345.1"/>
    </source>
</evidence>
<feature type="signal peptide" evidence="2">
    <location>
        <begin position="1"/>
        <end position="34"/>
    </location>
</feature>
<evidence type="ECO:0000313" key="4">
    <source>
        <dbReference type="Proteomes" id="UP001138997"/>
    </source>
</evidence>
<dbReference type="InterPro" id="IPR011047">
    <property type="entry name" value="Quinoprotein_ADH-like_sf"/>
</dbReference>
<dbReference type="RefSeq" id="WP_231448148.1">
    <property type="nucleotide sequence ID" value="NZ_JAJOMB010000021.1"/>
</dbReference>
<dbReference type="NCBIfam" id="NF040941">
    <property type="entry name" value="GGGWT_bact"/>
    <property type="match status" value="1"/>
</dbReference>
<feature type="region of interest" description="Disordered" evidence="1">
    <location>
        <begin position="193"/>
        <end position="214"/>
    </location>
</feature>
<keyword evidence="2" id="KW-0732">Signal</keyword>
<feature type="chain" id="PRO_5040737891" description="Fibrinogen C-terminal domain-containing protein" evidence="2">
    <location>
        <begin position="35"/>
        <end position="781"/>
    </location>
</feature>
<protein>
    <recommendedName>
        <fullName evidence="5">Fibrinogen C-terminal domain-containing protein</fullName>
    </recommendedName>
</protein>
<sequence length="781" mass="82552">MRTALSGRQRTLAGLLVTAMLGAALTVTAPIANAAVVRDGSSSAAAAASCYEIKQVAPTSPDGVYWLQTPTLVAPAQFYCDQTTDGGGWVLVGRGRDNWTFQSDGQGTPAEINATPSGTDAFTPVTLPAKTIDALLDGGRPDALTEGVRLKRARNVDGTTSQEVRFRLSNRSRWTWAINAALPITNWSMTATGNSGTGTASGNSASTGNWGSDQTWARVSTTTNSNENYRAGWAYGSSATGSTSDTSYIWKNSSSARAMPFTQVYLRPRLLSSAVSYPAITDSGTEASTQRAMADSRTLANPWGVGGLASGVDSVDTTEVKALAQVGNRMIVGGNFAYVQQDADGTGRVEQARLAAFDVDTGEWLDDFRPTLDGQVERLIALPNGNVVAGGNFSTVNGQAAPGIVALNPTTGATDTSWQVNLEQRQSSQPLYVRGLEISGGYLYIGGNFTHVSGGTRPTAVYSRSLTRVSASNGTPDENWRPEVLGNINAIEGSANGERVYVVGRFETINQTATGYFAVLSTADGAALVPGLAAPQFSNASSRYQQGVVEVGDKVYEGGAEHMMFGYDTATLNLASSAIAHNKGDFQVLTAKDGIVYASCHCSQWLYSGAKNWPSPTGWNQADNIEYIGAWDAATGTYLPEFLPAGVASRGKFGAWALEFDSNGVLWAGGDFVSGRNTNGTRVWTGAFMRFAPIDSTAPGAPADFTSRVVTNGLRLTWSPATDSSGRAVRYELIADDRVITTLNAATVLLDPPTETTRYFVRTIDRAGNRSASTPVLTYTP</sequence>
<comment type="caution">
    <text evidence="3">The sequence shown here is derived from an EMBL/GenBank/DDBJ whole genome shotgun (WGS) entry which is preliminary data.</text>
</comment>
<dbReference type="EMBL" id="JAJOMB010000021">
    <property type="protein sequence ID" value="MCD5315345.1"/>
    <property type="molecule type" value="Genomic_DNA"/>
</dbReference>
<reference evidence="3" key="1">
    <citation type="submission" date="2021-11" db="EMBL/GenBank/DDBJ databases">
        <title>Streptomyces corallinus and Kineosporia corallina sp. nov., two new coral-derived marine actinobacteria.</title>
        <authorList>
            <person name="Buangrab K."/>
            <person name="Sutthacheep M."/>
            <person name="Yeemin T."/>
            <person name="Harunari E."/>
            <person name="Igarashi Y."/>
            <person name="Sripreechasak P."/>
            <person name="Kanchanasin P."/>
            <person name="Tanasupawat S."/>
            <person name="Phongsopitanun W."/>
        </authorList>
    </citation>
    <scope>NUCLEOTIDE SEQUENCE</scope>
    <source>
        <strain evidence="3">JCM 31032</strain>
    </source>
</reference>
<feature type="compositionally biased region" description="Low complexity" evidence="1">
    <location>
        <begin position="193"/>
        <end position="209"/>
    </location>
</feature>
<dbReference type="AlphaFoldDB" id="A0A9X1NJM0"/>
<dbReference type="InterPro" id="IPR036056">
    <property type="entry name" value="Fibrinogen-like_C"/>
</dbReference>
<gene>
    <name evidence="3" type="ORF">LR394_31035</name>
</gene>